<evidence type="ECO:0000256" key="2">
    <source>
        <dbReference type="ARBA" id="ARBA00022448"/>
    </source>
</evidence>
<gene>
    <name evidence="8" type="primary">bepC_9</name>
    <name evidence="8" type="ORF">GALL_372350</name>
</gene>
<dbReference type="GO" id="GO:0015288">
    <property type="term" value="F:porin activity"/>
    <property type="evidence" value="ECO:0007669"/>
    <property type="project" value="TreeGrafter"/>
</dbReference>
<evidence type="ECO:0000256" key="6">
    <source>
        <dbReference type="ARBA" id="ARBA00023237"/>
    </source>
</evidence>
<evidence type="ECO:0000256" key="1">
    <source>
        <dbReference type="ARBA" id="ARBA00004442"/>
    </source>
</evidence>
<proteinExistence type="predicted"/>
<evidence type="ECO:0000256" key="7">
    <source>
        <dbReference type="SAM" id="Coils"/>
    </source>
</evidence>
<dbReference type="Pfam" id="PF02321">
    <property type="entry name" value="OEP"/>
    <property type="match status" value="2"/>
</dbReference>
<dbReference type="PANTHER" id="PTHR30026:SF22">
    <property type="entry name" value="OUTER MEMBRANE EFFLUX PROTEIN"/>
    <property type="match status" value="1"/>
</dbReference>
<dbReference type="SUPFAM" id="SSF56954">
    <property type="entry name" value="Outer membrane efflux proteins (OEP)"/>
    <property type="match status" value="1"/>
</dbReference>
<protein>
    <submittedName>
        <fullName evidence="8">Outer membrane efflux protein BepC</fullName>
    </submittedName>
</protein>
<comment type="caution">
    <text evidence="8">The sequence shown here is derived from an EMBL/GenBank/DDBJ whole genome shotgun (WGS) entry which is preliminary data.</text>
</comment>
<keyword evidence="5" id="KW-0472">Membrane</keyword>
<keyword evidence="6" id="KW-0998">Cell outer membrane</keyword>
<dbReference type="EMBL" id="MLJW01000982">
    <property type="protein sequence ID" value="OIQ81007.1"/>
    <property type="molecule type" value="Genomic_DNA"/>
</dbReference>
<feature type="coiled-coil region" evidence="7">
    <location>
        <begin position="327"/>
        <end position="379"/>
    </location>
</feature>
<organism evidence="8">
    <name type="scientific">mine drainage metagenome</name>
    <dbReference type="NCBI Taxonomy" id="410659"/>
    <lineage>
        <taxon>unclassified sequences</taxon>
        <taxon>metagenomes</taxon>
        <taxon>ecological metagenomes</taxon>
    </lineage>
</organism>
<reference evidence="8" key="1">
    <citation type="submission" date="2016-10" db="EMBL/GenBank/DDBJ databases">
        <title>Sequence of Gallionella enrichment culture.</title>
        <authorList>
            <person name="Poehlein A."/>
            <person name="Muehling M."/>
            <person name="Daniel R."/>
        </authorList>
    </citation>
    <scope>NUCLEOTIDE SEQUENCE</scope>
</reference>
<dbReference type="InterPro" id="IPR051906">
    <property type="entry name" value="TolC-like"/>
</dbReference>
<dbReference type="InterPro" id="IPR010130">
    <property type="entry name" value="T1SS_OMP_TolC"/>
</dbReference>
<dbReference type="Gene3D" id="1.20.1600.10">
    <property type="entry name" value="Outer membrane efflux proteins (OEP)"/>
    <property type="match status" value="1"/>
</dbReference>
<name>A0A1J5QM55_9ZZZZ</name>
<keyword evidence="7" id="KW-0175">Coiled coil</keyword>
<keyword evidence="2" id="KW-0813">Transport</keyword>
<evidence type="ECO:0000256" key="5">
    <source>
        <dbReference type="ARBA" id="ARBA00023136"/>
    </source>
</evidence>
<keyword evidence="3" id="KW-1134">Transmembrane beta strand</keyword>
<dbReference type="PANTHER" id="PTHR30026">
    <property type="entry name" value="OUTER MEMBRANE PROTEIN TOLC"/>
    <property type="match status" value="1"/>
</dbReference>
<dbReference type="InterPro" id="IPR003423">
    <property type="entry name" value="OMP_efflux"/>
</dbReference>
<keyword evidence="4" id="KW-0812">Transmembrane</keyword>
<dbReference type="GO" id="GO:0009279">
    <property type="term" value="C:cell outer membrane"/>
    <property type="evidence" value="ECO:0007669"/>
    <property type="project" value="UniProtKB-SubCell"/>
</dbReference>
<comment type="subcellular location">
    <subcellularLocation>
        <location evidence="1">Cell outer membrane</location>
    </subcellularLocation>
</comment>
<dbReference type="GO" id="GO:0015562">
    <property type="term" value="F:efflux transmembrane transporter activity"/>
    <property type="evidence" value="ECO:0007669"/>
    <property type="project" value="InterPro"/>
</dbReference>
<dbReference type="NCBIfam" id="TIGR01844">
    <property type="entry name" value="type_I_sec_TolC"/>
    <property type="match status" value="1"/>
</dbReference>
<evidence type="ECO:0000313" key="8">
    <source>
        <dbReference type="EMBL" id="OIQ81007.1"/>
    </source>
</evidence>
<dbReference type="AlphaFoldDB" id="A0A1J5QM55"/>
<evidence type="ECO:0000256" key="3">
    <source>
        <dbReference type="ARBA" id="ARBA00022452"/>
    </source>
</evidence>
<sequence length="471" mass="50251">MKTAGLALISLGMSLAAPAFASAESLTDALTAAYGGNPALQAARAKLRAQDEEVPQALSNWRPSVTLSGAVGDSVMRGNYVPNLGEHNMQQTYTAALSQPVYRGGQTEDQTAQAKADVQAGRAQLHNTEQTVLLNVVTAYEDVLQGQALVALNRNNEQVMTRDLEATDDRFKVGEVTRTDVAQSQSRLSGAHADLVRAEGDLKAATANYLALVGHLPGTLTDPAPLNTLPGSVAEARDLAMHDNPQVVAQGYAAEAARHAVDLATDKLKPRVSLDASETNMMGGPEAYILQPPSSNFVVANEKSRVSTATLTLTVPIYQQGVEYSDIRQQKNLAGEARTQLDEMRRDAVDSATRAWENLQAARARITSYSAQIKAAQVALEGVRKENEVGSRTVLDVLNAEQELLASQVNLVAARHDSVVAEFALKSAVGQLTARSLGLPVEIYDPIKHYDDVRGKWFGTSASPDDGDGGK</sequence>
<evidence type="ECO:0000256" key="4">
    <source>
        <dbReference type="ARBA" id="ARBA00022692"/>
    </source>
</evidence>
<accession>A0A1J5QM55</accession>
<dbReference type="GO" id="GO:1990281">
    <property type="term" value="C:efflux pump complex"/>
    <property type="evidence" value="ECO:0007669"/>
    <property type="project" value="TreeGrafter"/>
</dbReference>